<feature type="compositionally biased region" description="Polar residues" evidence="1">
    <location>
        <begin position="1"/>
        <end position="17"/>
    </location>
</feature>
<evidence type="ECO:0000256" key="1">
    <source>
        <dbReference type="SAM" id="MobiDB-lite"/>
    </source>
</evidence>
<evidence type="ECO:0000313" key="2">
    <source>
        <dbReference type="EMBL" id="PFX13515.1"/>
    </source>
</evidence>
<feature type="compositionally biased region" description="Polar residues" evidence="1">
    <location>
        <begin position="47"/>
        <end position="57"/>
    </location>
</feature>
<evidence type="ECO:0000313" key="3">
    <source>
        <dbReference type="Proteomes" id="UP000225706"/>
    </source>
</evidence>
<feature type="compositionally biased region" description="Polar residues" evidence="1">
    <location>
        <begin position="148"/>
        <end position="166"/>
    </location>
</feature>
<reference evidence="3" key="1">
    <citation type="journal article" date="2017" name="bioRxiv">
        <title>Comparative analysis of the genomes of Stylophora pistillata and Acropora digitifera provides evidence for extensive differences between species of corals.</title>
        <authorList>
            <person name="Voolstra C.R."/>
            <person name="Li Y."/>
            <person name="Liew Y.J."/>
            <person name="Baumgarten S."/>
            <person name="Zoccola D."/>
            <person name="Flot J.-F."/>
            <person name="Tambutte S."/>
            <person name="Allemand D."/>
            <person name="Aranda M."/>
        </authorList>
    </citation>
    <scope>NUCLEOTIDE SEQUENCE [LARGE SCALE GENOMIC DNA]</scope>
</reference>
<dbReference type="Proteomes" id="UP000225706">
    <property type="component" value="Unassembled WGS sequence"/>
</dbReference>
<organism evidence="2 3">
    <name type="scientific">Stylophora pistillata</name>
    <name type="common">Smooth cauliflower coral</name>
    <dbReference type="NCBI Taxonomy" id="50429"/>
    <lineage>
        <taxon>Eukaryota</taxon>
        <taxon>Metazoa</taxon>
        <taxon>Cnidaria</taxon>
        <taxon>Anthozoa</taxon>
        <taxon>Hexacorallia</taxon>
        <taxon>Scleractinia</taxon>
        <taxon>Astrocoeniina</taxon>
        <taxon>Pocilloporidae</taxon>
        <taxon>Stylophora</taxon>
    </lineage>
</organism>
<feature type="compositionally biased region" description="Polar residues" evidence="1">
    <location>
        <begin position="25"/>
        <end position="34"/>
    </location>
</feature>
<dbReference type="AlphaFoldDB" id="A0A2B4RB52"/>
<feature type="region of interest" description="Disordered" evidence="1">
    <location>
        <begin position="1"/>
        <end position="90"/>
    </location>
</feature>
<gene>
    <name evidence="2" type="ORF">AWC38_SpisGene22394</name>
</gene>
<dbReference type="EMBL" id="LSMT01000958">
    <property type="protein sequence ID" value="PFX13515.1"/>
    <property type="molecule type" value="Genomic_DNA"/>
</dbReference>
<keyword evidence="3" id="KW-1185">Reference proteome</keyword>
<name>A0A2B4RB52_STYPI</name>
<feature type="compositionally biased region" description="Polar residues" evidence="1">
    <location>
        <begin position="65"/>
        <end position="78"/>
    </location>
</feature>
<sequence>MENYNTTEDSLANSQVPSIEDDDQTSNQGSSCQQEVMKDESAALPSNEINAVVSQGSADFDVENYDTTGDSLANSQVPSIGDDDETANKGSSCQQEVMKQESAAVPSNKINAGVPDQDSNSFYLRNISMAVKNRVRSFVLNLVNTTSSQLDTSSHLNQPELTTSESVEAGPGPVNEDSSSYTKVLMLSLKGMDSSESTEMSSGASKECASPVWEINEVGYPPSLTAQSSVNHSRSAPSISGGSIHIDFETTCDTEATGEPSAPSSGGSMKTDLDTADKSSFSYNAGASLKKESYVFGIPAISLDVDANQVITKSSRIVDFLIGESPSLNGAKEQGPTWDSLDEWSKKNFKSRKHGHPLGNNDYSETVEL</sequence>
<comment type="caution">
    <text evidence="2">The sequence shown here is derived from an EMBL/GenBank/DDBJ whole genome shotgun (WGS) entry which is preliminary data.</text>
</comment>
<feature type="region of interest" description="Disordered" evidence="1">
    <location>
        <begin position="349"/>
        <end position="369"/>
    </location>
</feature>
<proteinExistence type="predicted"/>
<protein>
    <submittedName>
        <fullName evidence="2">Uncharacterized protein</fullName>
    </submittedName>
</protein>
<accession>A0A2B4RB52</accession>
<feature type="region of interest" description="Disordered" evidence="1">
    <location>
        <begin position="148"/>
        <end position="179"/>
    </location>
</feature>